<dbReference type="GO" id="GO:0005794">
    <property type="term" value="C:Golgi apparatus"/>
    <property type="evidence" value="ECO:0007669"/>
    <property type="project" value="UniProtKB-SubCell"/>
</dbReference>
<comment type="caution">
    <text evidence="11">The sequence shown here is derived from an EMBL/GenBank/DDBJ whole genome shotgun (WGS) entry which is preliminary data.</text>
</comment>
<accession>A0AAV8QHZ0</accession>
<feature type="region of interest" description="Disordered" evidence="9">
    <location>
        <begin position="565"/>
        <end position="590"/>
    </location>
</feature>
<protein>
    <recommendedName>
        <fullName evidence="10">ENTH domain-containing protein</fullName>
    </recommendedName>
</protein>
<evidence type="ECO:0000256" key="2">
    <source>
        <dbReference type="ARBA" id="ARBA00004555"/>
    </source>
</evidence>
<dbReference type="PANTHER" id="PTHR22951:SF5">
    <property type="entry name" value="PHOSPHATIDYLINOSITOL-BINDING CLATHRIN ASSEMBLY PROTEIN LAP"/>
    <property type="match status" value="1"/>
</dbReference>
<feature type="region of interest" description="Disordered" evidence="9">
    <location>
        <begin position="314"/>
        <end position="363"/>
    </location>
</feature>
<dbReference type="Proteomes" id="UP001222027">
    <property type="component" value="Unassembled WGS sequence"/>
</dbReference>
<feature type="compositionally biased region" description="Basic and acidic residues" evidence="9">
    <location>
        <begin position="316"/>
        <end position="326"/>
    </location>
</feature>
<dbReference type="InterPro" id="IPR008942">
    <property type="entry name" value="ENTH_VHS"/>
</dbReference>
<gene>
    <name evidence="11" type="ORF">OPV22_024897</name>
</gene>
<dbReference type="AlphaFoldDB" id="A0AAV8QHZ0"/>
<comment type="subcellular location">
    <subcellularLocation>
        <location evidence="1">Cytoplasmic vesicle</location>
        <location evidence="1">Clathrin-coated vesicle</location>
    </subcellularLocation>
    <subcellularLocation>
        <location evidence="2">Golgi apparatus</location>
    </subcellularLocation>
    <subcellularLocation>
        <location evidence="3">Membrane</location>
        <location evidence="3">Clathrin-coated pit</location>
    </subcellularLocation>
</comment>
<dbReference type="GO" id="GO:0030136">
    <property type="term" value="C:clathrin-coated vesicle"/>
    <property type="evidence" value="ECO:0007669"/>
    <property type="project" value="UniProtKB-SubCell"/>
</dbReference>
<keyword evidence="6" id="KW-0472">Membrane</keyword>
<dbReference type="InterPro" id="IPR048050">
    <property type="entry name" value="ANTH_N_plant"/>
</dbReference>
<feature type="compositionally biased region" description="Polar residues" evidence="9">
    <location>
        <begin position="667"/>
        <end position="677"/>
    </location>
</feature>
<name>A0AAV8QHZ0_ENSVE</name>
<dbReference type="FunFam" id="1.25.40.90:FF:000005">
    <property type="entry name" value="Clathrin assembly protein AP180"/>
    <property type="match status" value="1"/>
</dbReference>
<keyword evidence="5" id="KW-0333">Golgi apparatus</keyword>
<dbReference type="GO" id="GO:0072583">
    <property type="term" value="P:clathrin-dependent endocytosis"/>
    <property type="evidence" value="ECO:0007669"/>
    <property type="project" value="InterPro"/>
</dbReference>
<keyword evidence="8" id="KW-0968">Cytoplasmic vesicle</keyword>
<evidence type="ECO:0000256" key="5">
    <source>
        <dbReference type="ARBA" id="ARBA00023034"/>
    </source>
</evidence>
<evidence type="ECO:0000256" key="9">
    <source>
        <dbReference type="SAM" id="MobiDB-lite"/>
    </source>
</evidence>
<organism evidence="11 12">
    <name type="scientific">Ensete ventricosum</name>
    <name type="common">Abyssinian banana</name>
    <name type="synonym">Musa ensete</name>
    <dbReference type="NCBI Taxonomy" id="4639"/>
    <lineage>
        <taxon>Eukaryota</taxon>
        <taxon>Viridiplantae</taxon>
        <taxon>Streptophyta</taxon>
        <taxon>Embryophyta</taxon>
        <taxon>Tracheophyta</taxon>
        <taxon>Spermatophyta</taxon>
        <taxon>Magnoliopsida</taxon>
        <taxon>Liliopsida</taxon>
        <taxon>Zingiberales</taxon>
        <taxon>Musaceae</taxon>
        <taxon>Ensete</taxon>
    </lineage>
</organism>
<dbReference type="GO" id="GO:0000149">
    <property type="term" value="F:SNARE binding"/>
    <property type="evidence" value="ECO:0007669"/>
    <property type="project" value="TreeGrafter"/>
</dbReference>
<sequence length="804" mass="89100">MGTWRKAYGALKDSTKVGLAKVNSEFKDLDVAIVKATNHVECPPKERHVRKIFAATAASRPRADVAYCIYALGRRLSKTRNWTVALKTLIVIHRTLREGDPTFREELLTYSRRGSVLQISNFKDDSGPLAWDCSAWVRTYALYLEERLECFRILKYDIESERLMKSPQHSAKGHSRTRSLCCPDLLEQLPALQQLLFRLIGCQPEGAAFGNFLVQYALALVLKESFKIYCAINDGIINLVDMFFEMSKYDAIKALEIYKRAGQQAEALSEFYEICKHLELARNFQFPTLRQPPTSFLATMEEYIREAPGIGSVSSKKLEYEEKNEPTEEQEEAPPPETEKPEEDEKQPPEEEQPPEPEPILEAEPQPATMGDLLGLDEINPAAAELEQSNALALAIISPGDDTKASTAHDLFGTDSSGWELALVTTPSSNTSHLVESQLAGGFDRLLLESLYEDSSRRQQIAAAYTGGGMDANPFDFGDPFAMSNSIAPPPSVQICLLVQPLAKSRSQDRVTPCPHDVPHSPPETDHGLTSHATYPPNFSAPVAITSFVVPEDQRTAFLYSLPMAEEPDAGPSNPRSPPPSSDEGLGKPQVPYISGFQMYPFICTIPFPSQNLEEDDNGPGIYAIPCLPYMNPTAGFSPNTLIPLRYKIPTRQESTAGVNEQHGQEVRQQQGPQSQDGPKHKLILMMLCASLVYLYRTGVLAPFIRWLQQAGAPPQPRQLVQPQNGHPVVGHGDANYPQPDQNVGVERQNQHPPTEGQERPAANENPLEPEGGGGINWWLIVKEIQVFIIGFVTSLIPGLHNND</sequence>
<evidence type="ECO:0000256" key="3">
    <source>
        <dbReference type="ARBA" id="ARBA00004600"/>
    </source>
</evidence>
<dbReference type="InterPro" id="IPR013809">
    <property type="entry name" value="ENTH"/>
</dbReference>
<evidence type="ECO:0000256" key="7">
    <source>
        <dbReference type="ARBA" id="ARBA00023176"/>
    </source>
</evidence>
<dbReference type="PANTHER" id="PTHR22951">
    <property type="entry name" value="CLATHRIN ASSEMBLY PROTEIN"/>
    <property type="match status" value="1"/>
</dbReference>
<dbReference type="Gene3D" id="1.20.58.150">
    <property type="entry name" value="ANTH domain"/>
    <property type="match status" value="1"/>
</dbReference>
<dbReference type="FunFam" id="1.20.58.150:FF:000003">
    <property type="entry name" value="Putative clathrin assembly protein"/>
    <property type="match status" value="1"/>
</dbReference>
<dbReference type="SUPFAM" id="SSF89009">
    <property type="entry name" value="GAT-like domain"/>
    <property type="match status" value="1"/>
</dbReference>
<dbReference type="GO" id="GO:0006900">
    <property type="term" value="P:vesicle budding from membrane"/>
    <property type="evidence" value="ECO:0007669"/>
    <property type="project" value="TreeGrafter"/>
</dbReference>
<feature type="region of interest" description="Disordered" evidence="9">
    <location>
        <begin position="654"/>
        <end position="678"/>
    </location>
</feature>
<keyword evidence="4" id="KW-0254">Endocytosis</keyword>
<dbReference type="GO" id="GO:0048268">
    <property type="term" value="P:clathrin coat assembly"/>
    <property type="evidence" value="ECO:0007669"/>
    <property type="project" value="InterPro"/>
</dbReference>
<keyword evidence="7" id="KW-0168">Coated pit</keyword>
<dbReference type="SMART" id="SM00273">
    <property type="entry name" value="ENTH"/>
    <property type="match status" value="1"/>
</dbReference>
<dbReference type="Pfam" id="PF07651">
    <property type="entry name" value="ANTH"/>
    <property type="match status" value="1"/>
</dbReference>
<reference evidence="11 12" key="1">
    <citation type="submission" date="2022-12" db="EMBL/GenBank/DDBJ databases">
        <title>Chromosome-scale assembly of the Ensete ventricosum genome.</title>
        <authorList>
            <person name="Dussert Y."/>
            <person name="Stocks J."/>
            <person name="Wendawek A."/>
            <person name="Woldeyes F."/>
            <person name="Nichols R.A."/>
            <person name="Borrell J.S."/>
        </authorList>
    </citation>
    <scope>NUCLEOTIDE SEQUENCE [LARGE SCALE GENOMIC DNA]</scope>
    <source>
        <strain evidence="12">cv. Maze</strain>
        <tissue evidence="11">Seeds</tissue>
    </source>
</reference>
<feature type="region of interest" description="Disordered" evidence="9">
    <location>
        <begin position="715"/>
        <end position="770"/>
    </location>
</feature>
<dbReference type="GO" id="GO:0032050">
    <property type="term" value="F:clathrin heavy chain binding"/>
    <property type="evidence" value="ECO:0007669"/>
    <property type="project" value="TreeGrafter"/>
</dbReference>
<feature type="region of interest" description="Disordered" evidence="9">
    <location>
        <begin position="508"/>
        <end position="534"/>
    </location>
</feature>
<evidence type="ECO:0000313" key="11">
    <source>
        <dbReference type="EMBL" id="KAJ8470554.1"/>
    </source>
</evidence>
<evidence type="ECO:0000313" key="12">
    <source>
        <dbReference type="Proteomes" id="UP001222027"/>
    </source>
</evidence>
<evidence type="ECO:0000256" key="1">
    <source>
        <dbReference type="ARBA" id="ARBA00004132"/>
    </source>
</evidence>
<dbReference type="GO" id="GO:0005905">
    <property type="term" value="C:clathrin-coated pit"/>
    <property type="evidence" value="ECO:0007669"/>
    <property type="project" value="UniProtKB-SubCell"/>
</dbReference>
<feature type="compositionally biased region" description="Basic and acidic residues" evidence="9">
    <location>
        <begin position="517"/>
        <end position="529"/>
    </location>
</feature>
<evidence type="ECO:0000256" key="4">
    <source>
        <dbReference type="ARBA" id="ARBA00022583"/>
    </source>
</evidence>
<evidence type="ECO:0000256" key="8">
    <source>
        <dbReference type="ARBA" id="ARBA00023329"/>
    </source>
</evidence>
<feature type="domain" description="ENTH" evidence="10">
    <location>
        <begin position="21"/>
        <end position="158"/>
    </location>
</feature>
<dbReference type="EMBL" id="JAQQAF010000007">
    <property type="protein sequence ID" value="KAJ8470554.1"/>
    <property type="molecule type" value="Genomic_DNA"/>
</dbReference>
<dbReference type="GO" id="GO:0005546">
    <property type="term" value="F:phosphatidylinositol-4,5-bisphosphate binding"/>
    <property type="evidence" value="ECO:0007669"/>
    <property type="project" value="TreeGrafter"/>
</dbReference>
<dbReference type="InterPro" id="IPR014712">
    <property type="entry name" value="ANTH_dom_sf"/>
</dbReference>
<dbReference type="InterPro" id="IPR011417">
    <property type="entry name" value="ANTH_dom"/>
</dbReference>
<feature type="compositionally biased region" description="Acidic residues" evidence="9">
    <location>
        <begin position="327"/>
        <end position="361"/>
    </location>
</feature>
<dbReference type="PROSITE" id="PS50942">
    <property type="entry name" value="ENTH"/>
    <property type="match status" value="1"/>
</dbReference>
<dbReference type="GO" id="GO:0005545">
    <property type="term" value="F:1-phosphatidylinositol binding"/>
    <property type="evidence" value="ECO:0007669"/>
    <property type="project" value="InterPro"/>
</dbReference>
<dbReference type="InterPro" id="IPR045192">
    <property type="entry name" value="AP180-like"/>
</dbReference>
<evidence type="ECO:0000259" key="10">
    <source>
        <dbReference type="PROSITE" id="PS50942"/>
    </source>
</evidence>
<proteinExistence type="predicted"/>
<evidence type="ECO:0000256" key="6">
    <source>
        <dbReference type="ARBA" id="ARBA00023136"/>
    </source>
</evidence>
<dbReference type="CDD" id="cd03564">
    <property type="entry name" value="ANTH_N"/>
    <property type="match status" value="1"/>
</dbReference>
<dbReference type="Gene3D" id="1.25.40.90">
    <property type="match status" value="1"/>
</dbReference>
<dbReference type="SUPFAM" id="SSF48464">
    <property type="entry name" value="ENTH/VHS domain"/>
    <property type="match status" value="1"/>
</dbReference>
<keyword evidence="12" id="KW-1185">Reference proteome</keyword>